<gene>
    <name evidence="15" type="ORF">CEPIT_LOCUS36117</name>
</gene>
<evidence type="ECO:0000256" key="10">
    <source>
        <dbReference type="ARBA" id="ARBA00023136"/>
    </source>
</evidence>
<feature type="transmembrane region" description="Helical" evidence="14">
    <location>
        <begin position="174"/>
        <end position="193"/>
    </location>
</feature>
<comment type="caution">
    <text evidence="15">The sequence shown here is derived from an EMBL/GenBank/DDBJ whole genome shotgun (WGS) entry which is preliminary data.</text>
</comment>
<dbReference type="GO" id="GO:0031969">
    <property type="term" value="C:chloroplast membrane"/>
    <property type="evidence" value="ECO:0007669"/>
    <property type="project" value="UniProtKB-SubCell"/>
</dbReference>
<evidence type="ECO:0000256" key="13">
    <source>
        <dbReference type="ARBA" id="ARBA00048889"/>
    </source>
</evidence>
<keyword evidence="9 14" id="KW-1133">Transmembrane helix</keyword>
<evidence type="ECO:0000256" key="9">
    <source>
        <dbReference type="ARBA" id="ARBA00022989"/>
    </source>
</evidence>
<keyword evidence="4" id="KW-0934">Plastid</keyword>
<keyword evidence="5" id="KW-0808">Transferase</keyword>
<accession>A0AAV0FPU5</accession>
<dbReference type="PANTHER" id="PTHR32523">
    <property type="entry name" value="PHYTOL KINASE 1, CHLOROPLASTIC"/>
    <property type="match status" value="1"/>
</dbReference>
<keyword evidence="6 14" id="KW-0812">Transmembrane</keyword>
<dbReference type="GO" id="GO:0010189">
    <property type="term" value="P:vitamin E biosynthetic process"/>
    <property type="evidence" value="ECO:0007669"/>
    <property type="project" value="TreeGrafter"/>
</dbReference>
<sequence length="311" mass="34258">MQARYLTATADLLLRSDRLRRYPGLRRSGAPDFPRHMNTTGLTHGAQLQPFRGPVFAGAFDVCVDYSSIFRDTGATASTVAGAYALVSVFNGLTQRNLIHQNLSRKLVHILSGLLFMASWPLFRAKFSDSTGARYFASVVPLLNCFRLLVHGLHFSQDEVLIKSVTRNGKREELLRGPLFYVLILIICALVFWRDSPVGVVAVAMMCGGDGTADIIGRRFGSAKFPYNQQKSWAGSIAMFVFGFLISMGMLGYFSALGYFDLDWMPTMERVALVSLVATVVESIPTNGMVDDNISVPLASMLTASLCFGFY</sequence>
<keyword evidence="16" id="KW-1185">Reference proteome</keyword>
<dbReference type="PANTHER" id="PTHR32523:SF8">
    <property type="entry name" value="DOLICHOL KINASE"/>
    <property type="match status" value="1"/>
</dbReference>
<evidence type="ECO:0000256" key="1">
    <source>
        <dbReference type="ARBA" id="ARBA00004508"/>
    </source>
</evidence>
<dbReference type="Proteomes" id="UP001152523">
    <property type="component" value="Unassembled WGS sequence"/>
</dbReference>
<evidence type="ECO:0000256" key="14">
    <source>
        <dbReference type="SAM" id="Phobius"/>
    </source>
</evidence>
<comment type="catalytic activity">
    <reaction evidence="13">
        <text>phytol + CTP = phytyl phosphate + CDP + H(+)</text>
        <dbReference type="Rhea" id="RHEA:38055"/>
        <dbReference type="ChEBI" id="CHEBI:15378"/>
        <dbReference type="ChEBI" id="CHEBI:17327"/>
        <dbReference type="ChEBI" id="CHEBI:37563"/>
        <dbReference type="ChEBI" id="CHEBI:58069"/>
        <dbReference type="ChEBI" id="CHEBI:75483"/>
        <dbReference type="EC" id="2.7.1.182"/>
    </reaction>
</comment>
<keyword evidence="10 14" id="KW-0472">Membrane</keyword>
<keyword evidence="3" id="KW-0150">Chloroplast</keyword>
<evidence type="ECO:0000256" key="12">
    <source>
        <dbReference type="ARBA" id="ARBA00039024"/>
    </source>
</evidence>
<evidence type="ECO:0000256" key="3">
    <source>
        <dbReference type="ARBA" id="ARBA00022528"/>
    </source>
</evidence>
<comment type="pathway">
    <text evidence="11">Cofactor biosynthesis; tocopherol biosynthesis.</text>
</comment>
<dbReference type="GO" id="GO:0010276">
    <property type="term" value="F:phytol kinase activity"/>
    <property type="evidence" value="ECO:0007669"/>
    <property type="project" value="UniProtKB-EC"/>
</dbReference>
<keyword evidence="8" id="KW-0809">Transit peptide</keyword>
<protein>
    <recommendedName>
        <fullName evidence="12">phytol kinase</fullName>
        <ecNumber evidence="12">2.7.1.182</ecNumber>
    </recommendedName>
</protein>
<evidence type="ECO:0000256" key="7">
    <source>
        <dbReference type="ARBA" id="ARBA00022777"/>
    </source>
</evidence>
<evidence type="ECO:0000313" key="16">
    <source>
        <dbReference type="Proteomes" id="UP001152523"/>
    </source>
</evidence>
<evidence type="ECO:0000256" key="8">
    <source>
        <dbReference type="ARBA" id="ARBA00022946"/>
    </source>
</evidence>
<comment type="similarity">
    <text evidence="2">Belongs to the polyprenol kinase family.</text>
</comment>
<organism evidence="15 16">
    <name type="scientific">Cuscuta epithymum</name>
    <dbReference type="NCBI Taxonomy" id="186058"/>
    <lineage>
        <taxon>Eukaryota</taxon>
        <taxon>Viridiplantae</taxon>
        <taxon>Streptophyta</taxon>
        <taxon>Embryophyta</taxon>
        <taxon>Tracheophyta</taxon>
        <taxon>Spermatophyta</taxon>
        <taxon>Magnoliopsida</taxon>
        <taxon>eudicotyledons</taxon>
        <taxon>Gunneridae</taxon>
        <taxon>Pentapetalae</taxon>
        <taxon>asterids</taxon>
        <taxon>lamiids</taxon>
        <taxon>Solanales</taxon>
        <taxon>Convolvulaceae</taxon>
        <taxon>Cuscuteae</taxon>
        <taxon>Cuscuta</taxon>
        <taxon>Cuscuta subgen. Cuscuta</taxon>
    </lineage>
</organism>
<dbReference type="EMBL" id="CAMAPF010001001">
    <property type="protein sequence ID" value="CAH9137558.1"/>
    <property type="molecule type" value="Genomic_DNA"/>
</dbReference>
<evidence type="ECO:0000256" key="4">
    <source>
        <dbReference type="ARBA" id="ARBA00022640"/>
    </source>
</evidence>
<evidence type="ECO:0000313" key="15">
    <source>
        <dbReference type="EMBL" id="CAH9137558.1"/>
    </source>
</evidence>
<evidence type="ECO:0000256" key="6">
    <source>
        <dbReference type="ARBA" id="ARBA00022692"/>
    </source>
</evidence>
<reference evidence="15" key="1">
    <citation type="submission" date="2022-07" db="EMBL/GenBank/DDBJ databases">
        <authorList>
            <person name="Macas J."/>
            <person name="Novak P."/>
            <person name="Neumann P."/>
        </authorList>
    </citation>
    <scope>NUCLEOTIDE SEQUENCE</scope>
</reference>
<feature type="transmembrane region" description="Helical" evidence="14">
    <location>
        <begin position="237"/>
        <end position="260"/>
    </location>
</feature>
<name>A0AAV0FPU5_9ASTE</name>
<proteinExistence type="inferred from homology"/>
<evidence type="ECO:0000256" key="11">
    <source>
        <dbReference type="ARBA" id="ARBA00024015"/>
    </source>
</evidence>
<dbReference type="InterPro" id="IPR039606">
    <property type="entry name" value="Phytol/farnesol_kinase"/>
</dbReference>
<evidence type="ECO:0000256" key="2">
    <source>
        <dbReference type="ARBA" id="ARBA00010794"/>
    </source>
</evidence>
<dbReference type="AlphaFoldDB" id="A0AAV0FPU5"/>
<comment type="subcellular location">
    <subcellularLocation>
        <location evidence="1">Plastid</location>
        <location evidence="1">Chloroplast membrane</location>
        <topology evidence="1">Multi-pass membrane protein</topology>
    </subcellularLocation>
</comment>
<keyword evidence="7" id="KW-0418">Kinase</keyword>
<evidence type="ECO:0000256" key="5">
    <source>
        <dbReference type="ARBA" id="ARBA00022679"/>
    </source>
</evidence>
<dbReference type="EC" id="2.7.1.182" evidence="12"/>